<geneLocation type="nucleomorph" evidence="8"/>
<dbReference type="GO" id="GO:0006434">
    <property type="term" value="P:seryl-tRNA aminoacylation"/>
    <property type="evidence" value="ECO:0007669"/>
    <property type="project" value="InterPro"/>
</dbReference>
<feature type="domain" description="Aminoacyl-transfer RNA synthetases class-II family profile" evidence="7">
    <location>
        <begin position="164"/>
        <end position="389"/>
    </location>
</feature>
<dbReference type="GO" id="GO:0004828">
    <property type="term" value="F:serine-tRNA ligase activity"/>
    <property type="evidence" value="ECO:0007669"/>
    <property type="project" value="UniProtKB-EC"/>
</dbReference>
<proteinExistence type="predicted"/>
<reference evidence="8" key="1">
    <citation type="journal article" date="2015" name="Genome Biol. Evol.">
        <title>Nucleomorph Genome Sequences of Two Chlorarachniophytes, Amorphochlora amoebiformis and Lotharella vacuolata.</title>
        <authorList>
            <person name="Suzuki S."/>
            <person name="Shirato S."/>
            <person name="Hirakawa Y."/>
            <person name="Ishida K."/>
        </authorList>
    </citation>
    <scope>NUCLEOTIDE SEQUENCE</scope>
    <source>
        <strain evidence="8">CCMP2058</strain>
    </source>
</reference>
<evidence type="ECO:0000256" key="2">
    <source>
        <dbReference type="ARBA" id="ARBA00022598"/>
    </source>
</evidence>
<dbReference type="EMBL" id="AB996603">
    <property type="protein sequence ID" value="BAS01920.1"/>
    <property type="molecule type" value="Genomic_DNA"/>
</dbReference>
<accession>A0A0H5BKU1</accession>
<dbReference type="PANTHER" id="PTHR11778">
    <property type="entry name" value="SERYL-TRNA SYNTHETASE"/>
    <property type="match status" value="1"/>
</dbReference>
<dbReference type="PRINTS" id="PR00981">
    <property type="entry name" value="TRNASYNTHSER"/>
</dbReference>
<keyword evidence="3" id="KW-0547">Nucleotide-binding</keyword>
<dbReference type="AlphaFoldDB" id="A0A0H5BKU1"/>
<dbReference type="InterPro" id="IPR045864">
    <property type="entry name" value="aa-tRNA-synth_II/BPL/LPL"/>
</dbReference>
<evidence type="ECO:0000256" key="1">
    <source>
        <dbReference type="ARBA" id="ARBA00012840"/>
    </source>
</evidence>
<dbReference type="Gene3D" id="3.30.930.10">
    <property type="entry name" value="Bira Bifunctional Protein, Domain 2"/>
    <property type="match status" value="1"/>
</dbReference>
<dbReference type="InterPro" id="IPR002314">
    <property type="entry name" value="aa-tRNA-synt_IIb"/>
</dbReference>
<keyword evidence="8" id="KW-0542">Nucleomorph</keyword>
<protein>
    <recommendedName>
        <fullName evidence="1">serine--tRNA ligase</fullName>
        <ecNumber evidence="1">6.1.1.11</ecNumber>
    </recommendedName>
    <alternativeName>
        <fullName evidence="6">Seryl-tRNA synthetase</fullName>
    </alternativeName>
</protein>
<evidence type="ECO:0000256" key="3">
    <source>
        <dbReference type="ARBA" id="ARBA00022741"/>
    </source>
</evidence>
<keyword evidence="2" id="KW-0436">Ligase</keyword>
<dbReference type="InterPro" id="IPR002317">
    <property type="entry name" value="Ser-tRNA-ligase_type_1"/>
</dbReference>
<organism evidence="8">
    <name type="scientific">Amorphochlora amoebiformis</name>
    <dbReference type="NCBI Taxonomy" id="1561963"/>
    <lineage>
        <taxon>Eukaryota</taxon>
        <taxon>Sar</taxon>
        <taxon>Rhizaria</taxon>
        <taxon>Cercozoa</taxon>
        <taxon>Chlorarachniophyceae</taxon>
        <taxon>Amorphochlora</taxon>
    </lineage>
</organism>
<dbReference type="GO" id="GO:0005524">
    <property type="term" value="F:ATP binding"/>
    <property type="evidence" value="ECO:0007669"/>
    <property type="project" value="UniProtKB-KW"/>
</dbReference>
<evidence type="ECO:0000313" key="8">
    <source>
        <dbReference type="EMBL" id="BAS01920.1"/>
    </source>
</evidence>
<evidence type="ECO:0000256" key="4">
    <source>
        <dbReference type="ARBA" id="ARBA00022840"/>
    </source>
</evidence>
<dbReference type="SUPFAM" id="SSF55681">
    <property type="entry name" value="Class II aaRS and biotin synthetases"/>
    <property type="match status" value="1"/>
</dbReference>
<gene>
    <name evidence="8" type="primary">sys1</name>
</gene>
<keyword evidence="5 8" id="KW-0030">Aminoacyl-tRNA synthetase</keyword>
<dbReference type="PROSITE" id="PS50862">
    <property type="entry name" value="AA_TRNA_LIGASE_II"/>
    <property type="match status" value="1"/>
</dbReference>
<name>A0A0H5BKU1_9EUKA</name>
<evidence type="ECO:0000259" key="7">
    <source>
        <dbReference type="PROSITE" id="PS50862"/>
    </source>
</evidence>
<evidence type="ECO:0000256" key="5">
    <source>
        <dbReference type="ARBA" id="ARBA00023146"/>
    </source>
</evidence>
<evidence type="ECO:0000256" key="6">
    <source>
        <dbReference type="ARBA" id="ARBA00031113"/>
    </source>
</evidence>
<dbReference type="InterPro" id="IPR006195">
    <property type="entry name" value="aa-tRNA-synth_II"/>
</dbReference>
<dbReference type="Pfam" id="PF00587">
    <property type="entry name" value="tRNA-synt_2b"/>
    <property type="match status" value="1"/>
</dbReference>
<keyword evidence="4" id="KW-0067">ATP-binding</keyword>
<sequence length="407" mass="47920">MVYNNFSDLKLFLLNSIETKYENIHIRKCSRNFYNYKILNIQRITFEIVKYMKILPISSDEIVSIYFKNKNYNSERLKAMEIFCFKLNGVHLSVPLGSNCSNIIVRKHSQESYYKTSHYDLLNKLGFVDYDSGIKSSGNRGFFLINQGVYFKMSLINYSINYCKSLNYQPMLVPLFLKKSIMKRCVQLFDFRDQLYKIVSSGSTFFLIATSEQSICAKLINSSFLPHELPKRYFSCSSCFRKEAGSHGKDTRGIFRVHQFDKIEQYCVSINKNKYADLFFEYLLHTTEDFYKALGLCYNIVQLGVNDLNNFAYKKFDIEAWFSGSKVFKEIVSCTDCYSFQAIRLCIKLKLLTQKRNFIRTFNSTLIAIERVICCLVENYQSQHGVIVPTNLRNYFDRESYKYKIFF</sequence>
<dbReference type="EC" id="6.1.1.11" evidence="1"/>